<name>A0A109BCC2_HYPSL</name>
<dbReference type="PATRIC" id="fig|121290.4.peg.1465"/>
<accession>A0A109BCC2</accession>
<protein>
    <submittedName>
        <fullName evidence="1">Uncharacterized protein</fullName>
    </submittedName>
</protein>
<dbReference type="Proteomes" id="UP000059074">
    <property type="component" value="Unassembled WGS sequence"/>
</dbReference>
<dbReference type="EMBL" id="LMTR01000074">
    <property type="protein sequence ID" value="KWT66007.1"/>
    <property type="molecule type" value="Genomic_DNA"/>
</dbReference>
<sequence>MHRICAGGFIFGEAATGSARLLRRRVTTFVTTGCFLGDVVGSERRIGS</sequence>
<gene>
    <name evidence="1" type="ORF">APY04_2594</name>
</gene>
<dbReference type="AlphaFoldDB" id="A0A109BCC2"/>
<proteinExistence type="predicted"/>
<keyword evidence="2" id="KW-1185">Reference proteome</keyword>
<evidence type="ECO:0000313" key="2">
    <source>
        <dbReference type="Proteomes" id="UP000059074"/>
    </source>
</evidence>
<reference evidence="1 2" key="1">
    <citation type="submission" date="2015-10" db="EMBL/GenBank/DDBJ databases">
        <title>Transcriptomic analysis of a linuron degrading triple-species bacterial consortium.</title>
        <authorList>
            <person name="Albers P."/>
        </authorList>
    </citation>
    <scope>NUCLEOTIDE SEQUENCE [LARGE SCALE GENOMIC DNA]</scope>
    <source>
        <strain evidence="1 2">WDL6</strain>
    </source>
</reference>
<organism evidence="1 2">
    <name type="scientific">Hyphomicrobium sulfonivorans</name>
    <dbReference type="NCBI Taxonomy" id="121290"/>
    <lineage>
        <taxon>Bacteria</taxon>
        <taxon>Pseudomonadati</taxon>
        <taxon>Pseudomonadota</taxon>
        <taxon>Alphaproteobacteria</taxon>
        <taxon>Hyphomicrobiales</taxon>
        <taxon>Hyphomicrobiaceae</taxon>
        <taxon>Hyphomicrobium</taxon>
    </lineage>
</organism>
<evidence type="ECO:0000313" key="1">
    <source>
        <dbReference type="EMBL" id="KWT66007.1"/>
    </source>
</evidence>
<comment type="caution">
    <text evidence="1">The sequence shown here is derived from an EMBL/GenBank/DDBJ whole genome shotgun (WGS) entry which is preliminary data.</text>
</comment>